<dbReference type="Proteomes" id="UP000217301">
    <property type="component" value="Chromosome"/>
</dbReference>
<keyword evidence="3" id="KW-1185">Reference proteome</keyword>
<organism evidence="1 3">
    <name type="scientific">Capnocytophaga sputigena</name>
    <dbReference type="NCBI Taxonomy" id="1019"/>
    <lineage>
        <taxon>Bacteria</taxon>
        <taxon>Pseudomonadati</taxon>
        <taxon>Bacteroidota</taxon>
        <taxon>Flavobacteriia</taxon>
        <taxon>Flavobacteriales</taxon>
        <taxon>Flavobacteriaceae</taxon>
        <taxon>Capnocytophaga</taxon>
    </lineage>
</organism>
<gene>
    <name evidence="1" type="ORF">CGC55_03150</name>
    <name evidence="2" type="ORF">CGC55_13695</name>
</gene>
<proteinExistence type="predicted"/>
<sequence length="79" mass="9400">MQGQFSCFLREMDGELYQAKELSKIKEYIIEKAKELNEEFPRCKPLNISFAQYSEKDKHHLCGFEFSNFILMPAYLIKI</sequence>
<accession>A0ABM6MHX9</accession>
<dbReference type="EMBL" id="CP022385">
    <property type="protein sequence ID" value="ATA85486.1"/>
    <property type="molecule type" value="Genomic_DNA"/>
</dbReference>
<reference evidence="3" key="2">
    <citation type="submission" date="2017-06" db="EMBL/GenBank/DDBJ databases">
        <title>Capnocytophaga spp. assemblies.</title>
        <authorList>
            <person name="Gulvik C.A."/>
        </authorList>
    </citation>
    <scope>NUCLEOTIDE SEQUENCE [LARGE SCALE GENOMIC DNA]</scope>
    <source>
        <strain evidence="3">KC1668</strain>
    </source>
</reference>
<name>A0ABM6MHX9_CAPSP</name>
<dbReference type="EMBL" id="CP022385">
    <property type="protein sequence ID" value="ATA83569.1"/>
    <property type="molecule type" value="Genomic_DNA"/>
</dbReference>
<evidence type="ECO:0000313" key="2">
    <source>
        <dbReference type="EMBL" id="ATA85486.1"/>
    </source>
</evidence>
<reference evidence="1" key="1">
    <citation type="journal article" date="2017" name="Genome Announc.">
        <title>Twelve Complete Reference Genomes of Clinical Isolates in the Capnocytophaga Genus.</title>
        <authorList>
            <person name="Villarma A."/>
            <person name="Gulvik C.A."/>
            <person name="Rowe L.A."/>
            <person name="Sheth M."/>
            <person name="Juieng P."/>
            <person name="Nicholson A.C."/>
            <person name="Loparev V.N."/>
            <person name="McQuiston J.R."/>
        </authorList>
    </citation>
    <scope>NUCLEOTIDE SEQUENCE</scope>
    <source>
        <strain evidence="1">KC1668</strain>
    </source>
</reference>
<evidence type="ECO:0000313" key="3">
    <source>
        <dbReference type="Proteomes" id="UP000217301"/>
    </source>
</evidence>
<evidence type="ECO:0000313" key="1">
    <source>
        <dbReference type="EMBL" id="ATA83569.1"/>
    </source>
</evidence>
<protein>
    <submittedName>
        <fullName evidence="1">Uncharacterized protein</fullName>
    </submittedName>
</protein>